<evidence type="ECO:0000259" key="6">
    <source>
        <dbReference type="Pfam" id="PF00884"/>
    </source>
</evidence>
<organism evidence="7 8">
    <name type="scientific">Oceanipulchritudo coccoides</name>
    <dbReference type="NCBI Taxonomy" id="2706888"/>
    <lineage>
        <taxon>Bacteria</taxon>
        <taxon>Pseudomonadati</taxon>
        <taxon>Verrucomicrobiota</taxon>
        <taxon>Opitutia</taxon>
        <taxon>Puniceicoccales</taxon>
        <taxon>Oceanipulchritudinaceae</taxon>
        <taxon>Oceanipulchritudo</taxon>
    </lineage>
</organism>
<evidence type="ECO:0000313" key="8">
    <source>
        <dbReference type="Proteomes" id="UP000478417"/>
    </source>
</evidence>
<keyword evidence="7" id="KW-0808">Transferase</keyword>
<dbReference type="PROSITE" id="PS00523">
    <property type="entry name" value="SULFATASE_1"/>
    <property type="match status" value="1"/>
</dbReference>
<protein>
    <submittedName>
        <fullName evidence="7">Sulfatase-like hydrolase/transferase</fullName>
    </submittedName>
</protein>
<keyword evidence="3 7" id="KW-0378">Hydrolase</keyword>
<dbReference type="GO" id="GO:0016740">
    <property type="term" value="F:transferase activity"/>
    <property type="evidence" value="ECO:0007669"/>
    <property type="project" value="UniProtKB-KW"/>
</dbReference>
<evidence type="ECO:0000256" key="1">
    <source>
        <dbReference type="ARBA" id="ARBA00008779"/>
    </source>
</evidence>
<evidence type="ECO:0000256" key="5">
    <source>
        <dbReference type="SAM" id="SignalP"/>
    </source>
</evidence>
<evidence type="ECO:0000256" key="3">
    <source>
        <dbReference type="ARBA" id="ARBA00022801"/>
    </source>
</evidence>
<dbReference type="InterPro" id="IPR017850">
    <property type="entry name" value="Alkaline_phosphatase_core_sf"/>
</dbReference>
<name>A0A6B2M300_9BACT</name>
<dbReference type="Gene3D" id="3.40.720.10">
    <property type="entry name" value="Alkaline Phosphatase, subunit A"/>
    <property type="match status" value="1"/>
</dbReference>
<dbReference type="InterPro" id="IPR000917">
    <property type="entry name" value="Sulfatase_N"/>
</dbReference>
<feature type="chain" id="PRO_5025676004" evidence="5">
    <location>
        <begin position="23"/>
        <end position="468"/>
    </location>
</feature>
<dbReference type="InterPro" id="IPR024607">
    <property type="entry name" value="Sulfatase_CS"/>
</dbReference>
<dbReference type="SUPFAM" id="SSF53649">
    <property type="entry name" value="Alkaline phosphatase-like"/>
    <property type="match status" value="1"/>
</dbReference>
<feature type="domain" description="Sulfatase N-terminal" evidence="6">
    <location>
        <begin position="26"/>
        <end position="343"/>
    </location>
</feature>
<evidence type="ECO:0000313" key="7">
    <source>
        <dbReference type="EMBL" id="NDV62080.1"/>
    </source>
</evidence>
<keyword evidence="2" id="KW-0479">Metal-binding</keyword>
<dbReference type="PANTHER" id="PTHR42693">
    <property type="entry name" value="ARYLSULFATASE FAMILY MEMBER"/>
    <property type="match status" value="1"/>
</dbReference>
<dbReference type="Pfam" id="PF00884">
    <property type="entry name" value="Sulfatase"/>
    <property type="match status" value="1"/>
</dbReference>
<accession>A0A6B2M300</accession>
<sequence length="468" mass="51879">MKYSSLAKTLAAFLAFDVVALAAEQPNIVFIFTDDQGWGDVAAYGHPDVRTPNLDRLAKQGTLFTQFYVGSPVCSPSRASLLTGRFCAEIGIDYAIGGPAGQKYNHALWLDPELPNVYKTFAANGYRVGHYGKWHLGAMDKDGNMVAPAPVEYGAQESATAHSTGPKLKGLNNSNKSEIIANYGIDFIERNQSSPFFLNLWIMDPHSVLDPTQEQMDPYMDHTHPAVRSHLRSSQTVYYAIIENIDRAVGRVIQKLEECGLLENTIILFSSDNGPSPLWSSATGHAGSGLTGPFRGTKASLYEGGIRVPFIVSWPGHIPAGKVQDQSVVAAVDMYPSLVQMAGLEVELPEELDGEDRTSVLLGTPSKRSKPLMWEYRFGNWGREIQVSPTLAMLDGDWKLLMNPDRSRVELYNIREDITETENRARYETEIVGEMSARLMDWWDTQVPNPKNAPPWSGHSGWRMPRGN</sequence>
<dbReference type="GO" id="GO:0004065">
    <property type="term" value="F:arylsulfatase activity"/>
    <property type="evidence" value="ECO:0007669"/>
    <property type="project" value="TreeGrafter"/>
</dbReference>
<dbReference type="Proteomes" id="UP000478417">
    <property type="component" value="Unassembled WGS sequence"/>
</dbReference>
<dbReference type="GO" id="GO:0046872">
    <property type="term" value="F:metal ion binding"/>
    <property type="evidence" value="ECO:0007669"/>
    <property type="project" value="UniProtKB-KW"/>
</dbReference>
<keyword evidence="4" id="KW-0106">Calcium</keyword>
<feature type="signal peptide" evidence="5">
    <location>
        <begin position="1"/>
        <end position="22"/>
    </location>
</feature>
<reference evidence="7 8" key="1">
    <citation type="submission" date="2020-02" db="EMBL/GenBank/DDBJ databases">
        <title>Albibacoteraceae fam. nov., the first described family within the subdivision 4 Verrucomicrobia.</title>
        <authorList>
            <person name="Xi F."/>
        </authorList>
    </citation>
    <scope>NUCLEOTIDE SEQUENCE [LARGE SCALE GENOMIC DNA]</scope>
    <source>
        <strain evidence="7 8">CK1056</strain>
    </source>
</reference>
<keyword evidence="5" id="KW-0732">Signal</keyword>
<dbReference type="PANTHER" id="PTHR42693:SF33">
    <property type="entry name" value="ARYLSULFATASE"/>
    <property type="match status" value="1"/>
</dbReference>
<comment type="similarity">
    <text evidence="1">Belongs to the sulfatase family.</text>
</comment>
<keyword evidence="8" id="KW-1185">Reference proteome</keyword>
<dbReference type="EMBL" id="JAAGNX010000002">
    <property type="protein sequence ID" value="NDV62080.1"/>
    <property type="molecule type" value="Genomic_DNA"/>
</dbReference>
<evidence type="ECO:0000256" key="2">
    <source>
        <dbReference type="ARBA" id="ARBA00022723"/>
    </source>
</evidence>
<dbReference type="InterPro" id="IPR050738">
    <property type="entry name" value="Sulfatase"/>
</dbReference>
<proteinExistence type="inferred from homology"/>
<comment type="caution">
    <text evidence="7">The sequence shown here is derived from an EMBL/GenBank/DDBJ whole genome shotgun (WGS) entry which is preliminary data.</text>
</comment>
<evidence type="ECO:0000256" key="4">
    <source>
        <dbReference type="ARBA" id="ARBA00022837"/>
    </source>
</evidence>
<dbReference type="RefSeq" id="WP_163963662.1">
    <property type="nucleotide sequence ID" value="NZ_JAAGNX010000002.1"/>
</dbReference>
<gene>
    <name evidence="7" type="ORF">G0Q06_06445</name>
</gene>
<dbReference type="Gene3D" id="3.30.1120.10">
    <property type="match status" value="1"/>
</dbReference>
<dbReference type="AlphaFoldDB" id="A0A6B2M300"/>